<accession>A0A0R3TIQ4</accession>
<organism evidence="3">
    <name type="scientific">Rodentolepis nana</name>
    <name type="common">Dwarf tapeworm</name>
    <name type="synonym">Hymenolepis nana</name>
    <dbReference type="NCBI Taxonomy" id="102285"/>
    <lineage>
        <taxon>Eukaryota</taxon>
        <taxon>Metazoa</taxon>
        <taxon>Spiralia</taxon>
        <taxon>Lophotrochozoa</taxon>
        <taxon>Platyhelminthes</taxon>
        <taxon>Cestoda</taxon>
        <taxon>Eucestoda</taxon>
        <taxon>Cyclophyllidea</taxon>
        <taxon>Hymenolepididae</taxon>
        <taxon>Rodentolepis</taxon>
    </lineage>
</organism>
<dbReference type="AlphaFoldDB" id="A0A0R3TIQ4"/>
<feature type="region of interest" description="Disordered" evidence="1">
    <location>
        <begin position="58"/>
        <end position="92"/>
    </location>
</feature>
<dbReference type="STRING" id="102285.A0A0R3TIQ4"/>
<protein>
    <submittedName>
        <fullName evidence="3">DUF4126 domain-containing protein</fullName>
    </submittedName>
</protein>
<name>A0A0R3TIQ4_RODNA</name>
<keyword evidence="2" id="KW-1133">Transmembrane helix</keyword>
<dbReference type="WBParaSite" id="HNAJ_0000694501-mRNA-1">
    <property type="protein sequence ID" value="HNAJ_0000694501-mRNA-1"/>
    <property type="gene ID" value="HNAJ_0000694501"/>
</dbReference>
<proteinExistence type="predicted"/>
<sequence>LGESSGISGLPSPPQDTSSLSDTLNPSSVLVGLAVALETLSLALILATSAVAILRPRSQAHRQSMNKLSKKNKKKQEKSNEAETQKVQTSPMAKRFDQAAVVIRTSLLPQLQQVATKLQELSQSWADWSSEKAAKAFTATAEETAKAKLTTITEANERNSSAYR</sequence>
<keyword evidence="2" id="KW-0812">Transmembrane</keyword>
<feature type="region of interest" description="Disordered" evidence="1">
    <location>
        <begin position="1"/>
        <end position="23"/>
    </location>
</feature>
<evidence type="ECO:0000256" key="2">
    <source>
        <dbReference type="SAM" id="Phobius"/>
    </source>
</evidence>
<evidence type="ECO:0000313" key="3">
    <source>
        <dbReference type="WBParaSite" id="HNAJ_0000694501-mRNA-1"/>
    </source>
</evidence>
<feature type="transmembrane region" description="Helical" evidence="2">
    <location>
        <begin position="29"/>
        <end position="54"/>
    </location>
</feature>
<evidence type="ECO:0000256" key="1">
    <source>
        <dbReference type="SAM" id="MobiDB-lite"/>
    </source>
</evidence>
<keyword evidence="2" id="KW-0472">Membrane</keyword>
<reference evidence="3" key="1">
    <citation type="submission" date="2017-02" db="UniProtKB">
        <authorList>
            <consortium name="WormBaseParasite"/>
        </authorList>
    </citation>
    <scope>IDENTIFICATION</scope>
</reference>